<evidence type="ECO:0000313" key="2">
    <source>
        <dbReference type="Proteomes" id="UP000198481"/>
    </source>
</evidence>
<organism evidence="1 2">
    <name type="scientific">Pseudomonas prosekii</name>
    <dbReference type="NCBI Taxonomy" id="1148509"/>
    <lineage>
        <taxon>Bacteria</taxon>
        <taxon>Pseudomonadati</taxon>
        <taxon>Pseudomonadota</taxon>
        <taxon>Gammaproteobacteria</taxon>
        <taxon>Pseudomonadales</taxon>
        <taxon>Pseudomonadaceae</taxon>
        <taxon>Pseudomonas</taxon>
    </lineage>
</organism>
<name>A0A1H2B1M3_9PSED</name>
<dbReference type="AlphaFoldDB" id="A0A1H2B1M3"/>
<evidence type="ECO:0000313" key="1">
    <source>
        <dbReference type="EMBL" id="SDT51927.1"/>
    </source>
</evidence>
<protein>
    <submittedName>
        <fullName evidence="1">Uncharacterized protein</fullName>
    </submittedName>
</protein>
<dbReference type="Proteomes" id="UP000198481">
    <property type="component" value="Chromosome I"/>
</dbReference>
<dbReference type="EMBL" id="LT629762">
    <property type="protein sequence ID" value="SDT51927.1"/>
    <property type="molecule type" value="Genomic_DNA"/>
</dbReference>
<reference evidence="1 2" key="1">
    <citation type="submission" date="2016-10" db="EMBL/GenBank/DDBJ databases">
        <authorList>
            <person name="de Groot N.N."/>
        </authorList>
    </citation>
    <scope>NUCLEOTIDE SEQUENCE [LARGE SCALE GENOMIC DNA]</scope>
    <source>
        <strain evidence="1 2">LMG 26867</strain>
    </source>
</reference>
<dbReference type="STRING" id="1148509.SAMN05216222_4848"/>
<accession>A0A1H2B1M3</accession>
<dbReference type="RefSeq" id="WP_092279981.1">
    <property type="nucleotide sequence ID" value="NZ_LT629762.1"/>
</dbReference>
<gene>
    <name evidence="1" type="ORF">SAMN05216222_4848</name>
</gene>
<proteinExistence type="predicted"/>
<sequence length="118" mass="12840">MDPAIEKSTERQSELDVAKAAFFAANGSIQHIPRGVGKDSLLPPDVPPPRYGYGRIAPAKSKRGRIINSAEKEALAVRLMECKAAGMSRYGASKHLEISETLCRKLINQFDLNFPATG</sequence>